<dbReference type="InterPro" id="IPR052470">
    <property type="entry name" value="ER_Stress-Reg_TF"/>
</dbReference>
<feature type="region of interest" description="Disordered" evidence="8">
    <location>
        <begin position="458"/>
        <end position="488"/>
    </location>
</feature>
<feature type="region of interest" description="Disordered" evidence="8">
    <location>
        <begin position="89"/>
        <end position="112"/>
    </location>
</feature>
<evidence type="ECO:0000256" key="8">
    <source>
        <dbReference type="SAM" id="MobiDB-lite"/>
    </source>
</evidence>
<dbReference type="InterPro" id="IPR004827">
    <property type="entry name" value="bZIP"/>
</dbReference>
<dbReference type="SMART" id="SM00338">
    <property type="entry name" value="BRLZ"/>
    <property type="match status" value="1"/>
</dbReference>
<feature type="region of interest" description="Disordered" evidence="8">
    <location>
        <begin position="384"/>
        <end position="442"/>
    </location>
</feature>
<protein>
    <recommendedName>
        <fullName evidence="6">X-box-binding protein 1</fullName>
    </recommendedName>
</protein>
<reference evidence="10 11" key="1">
    <citation type="submission" date="2018-04" db="EMBL/GenBank/DDBJ databases">
        <title>The genome of golden apple snail Pomacea canaliculata provides insight into stress tolerance and invasive adaptation.</title>
        <authorList>
            <person name="Liu C."/>
            <person name="Liu B."/>
            <person name="Ren Y."/>
            <person name="Zhang Y."/>
            <person name="Wang H."/>
            <person name="Li S."/>
            <person name="Jiang F."/>
            <person name="Yin L."/>
            <person name="Zhang G."/>
            <person name="Qian W."/>
            <person name="Fan W."/>
        </authorList>
    </citation>
    <scope>NUCLEOTIDE SEQUENCE [LARGE SCALE GENOMIC DNA]</scope>
    <source>
        <strain evidence="10">SZHN2017</strain>
        <tissue evidence="10">Muscle</tissue>
    </source>
</reference>
<dbReference type="CDD" id="cd14691">
    <property type="entry name" value="bZIP_XBP1"/>
    <property type="match status" value="1"/>
</dbReference>
<gene>
    <name evidence="10" type="ORF">C0Q70_06798</name>
</gene>
<dbReference type="GO" id="GO:0000981">
    <property type="term" value="F:DNA-binding transcription factor activity, RNA polymerase II-specific"/>
    <property type="evidence" value="ECO:0007669"/>
    <property type="project" value="TreeGrafter"/>
</dbReference>
<keyword evidence="4" id="KW-0804">Transcription</keyword>
<dbReference type="InterPro" id="IPR046347">
    <property type="entry name" value="bZIP_sf"/>
</dbReference>
<dbReference type="AlphaFoldDB" id="A0A2T7PD84"/>
<dbReference type="GO" id="GO:0000977">
    <property type="term" value="F:RNA polymerase II transcription regulatory region sequence-specific DNA binding"/>
    <property type="evidence" value="ECO:0007669"/>
    <property type="project" value="TreeGrafter"/>
</dbReference>
<sequence length="503" mass="54646">MSDIEEVFTDGGGQPRKRKRLTHLSADEKILRRKLKNRVAAQTARDRKKALMVELEEKVAQLQEQNRQLMKENAELRVSRSSLQQENCRLKKSLNSPVTTPPANTAASGNRITSTDASSLFCKTEPDSPGSAVPAVSLPKEQIQALSRLMMHYAACALTMREKSGQSDALLSLLQQLTAESGGIKPEAQTDTSSTTLFTEHSSSGANFGEVPQDTGLVGPTAAELESLNELIKFDHIYYKEEPPAPSASSTSNSSSNTMCSGSLEPSLVLSSTVKKVLPVSVRPKTVSSGQMLVASCEEDLGIGSIVLTTGSSMWDNTNNNMVSLLPKAADGLLESVPKPTGKDISKQDMGYDMEYDPSAEFLDFESLLGLAELETSEIQLQDPSLHNQQQTQEHPVRSEPQQQVMNVGTNIVVMGDKTPTRKRKRNPSKGSTPPSPKKDVSSFEILSFRDLSVYEDIPQENLSDSGMSSDLSDAPSPSSDISSVLGDDTWEESFTELFPSLL</sequence>
<dbReference type="Pfam" id="PF00170">
    <property type="entry name" value="bZIP_1"/>
    <property type="match status" value="1"/>
</dbReference>
<dbReference type="Proteomes" id="UP000245119">
    <property type="component" value="Linkage Group LG4"/>
</dbReference>
<accession>A0A2T7PD84</accession>
<dbReference type="PANTHER" id="PTHR46542:SF1">
    <property type="entry name" value="X-BOX BINDING PROTEIN 1"/>
    <property type="match status" value="1"/>
</dbReference>
<evidence type="ECO:0000256" key="4">
    <source>
        <dbReference type="ARBA" id="ARBA00023163"/>
    </source>
</evidence>
<feature type="compositionally biased region" description="Low complexity" evidence="8">
    <location>
        <begin position="463"/>
        <end position="484"/>
    </location>
</feature>
<evidence type="ECO:0000256" key="1">
    <source>
        <dbReference type="ARBA" id="ARBA00022843"/>
    </source>
</evidence>
<dbReference type="STRING" id="400727.A0A2T7PD84"/>
<proteinExistence type="predicted"/>
<name>A0A2T7PD84_POMCA</name>
<evidence type="ECO:0000256" key="6">
    <source>
        <dbReference type="ARBA" id="ARBA00040165"/>
    </source>
</evidence>
<evidence type="ECO:0000256" key="2">
    <source>
        <dbReference type="ARBA" id="ARBA00023015"/>
    </source>
</evidence>
<evidence type="ECO:0000256" key="7">
    <source>
        <dbReference type="SAM" id="Coils"/>
    </source>
</evidence>
<dbReference type="OrthoDB" id="20960at2759"/>
<evidence type="ECO:0000256" key="3">
    <source>
        <dbReference type="ARBA" id="ARBA00023125"/>
    </source>
</evidence>
<keyword evidence="11" id="KW-1185">Reference proteome</keyword>
<keyword evidence="5" id="KW-0539">Nucleus</keyword>
<dbReference type="SUPFAM" id="SSF57959">
    <property type="entry name" value="Leucine zipper domain"/>
    <property type="match status" value="1"/>
</dbReference>
<dbReference type="PANTHER" id="PTHR46542">
    <property type="entry name" value="X-BOX BINDING PROTEIN 1"/>
    <property type="match status" value="1"/>
</dbReference>
<dbReference type="GO" id="GO:0005634">
    <property type="term" value="C:nucleus"/>
    <property type="evidence" value="ECO:0007669"/>
    <property type="project" value="TreeGrafter"/>
</dbReference>
<feature type="region of interest" description="Disordered" evidence="8">
    <location>
        <begin position="1"/>
        <end position="22"/>
    </location>
</feature>
<feature type="region of interest" description="Disordered" evidence="8">
    <location>
        <begin position="243"/>
        <end position="262"/>
    </location>
</feature>
<dbReference type="Gene3D" id="1.20.5.170">
    <property type="match status" value="1"/>
</dbReference>
<feature type="compositionally biased region" description="Low complexity" evidence="8">
    <location>
        <begin position="247"/>
        <end position="258"/>
    </location>
</feature>
<evidence type="ECO:0000313" key="10">
    <source>
        <dbReference type="EMBL" id="PVD31386.1"/>
    </source>
</evidence>
<evidence type="ECO:0000313" key="11">
    <source>
        <dbReference type="Proteomes" id="UP000245119"/>
    </source>
</evidence>
<comment type="caution">
    <text evidence="10">The sequence shown here is derived from an EMBL/GenBank/DDBJ whole genome shotgun (WGS) entry which is preliminary data.</text>
</comment>
<dbReference type="EMBL" id="PZQS01000004">
    <property type="protein sequence ID" value="PVD31386.1"/>
    <property type="molecule type" value="Genomic_DNA"/>
</dbReference>
<evidence type="ECO:0000259" key="9">
    <source>
        <dbReference type="PROSITE" id="PS50217"/>
    </source>
</evidence>
<dbReference type="PROSITE" id="PS00036">
    <property type="entry name" value="BZIP_BASIC"/>
    <property type="match status" value="1"/>
</dbReference>
<keyword evidence="2" id="KW-0805">Transcription regulation</keyword>
<feature type="compositionally biased region" description="Polar residues" evidence="8">
    <location>
        <begin position="384"/>
        <end position="410"/>
    </location>
</feature>
<evidence type="ECO:0000256" key="5">
    <source>
        <dbReference type="ARBA" id="ARBA00023242"/>
    </source>
</evidence>
<keyword evidence="1" id="KW-0832">Ubl conjugation</keyword>
<dbReference type="PROSITE" id="PS50217">
    <property type="entry name" value="BZIP"/>
    <property type="match status" value="1"/>
</dbReference>
<organism evidence="10 11">
    <name type="scientific">Pomacea canaliculata</name>
    <name type="common">Golden apple snail</name>
    <dbReference type="NCBI Taxonomy" id="400727"/>
    <lineage>
        <taxon>Eukaryota</taxon>
        <taxon>Metazoa</taxon>
        <taxon>Spiralia</taxon>
        <taxon>Lophotrochozoa</taxon>
        <taxon>Mollusca</taxon>
        <taxon>Gastropoda</taxon>
        <taxon>Caenogastropoda</taxon>
        <taxon>Architaenioglossa</taxon>
        <taxon>Ampullarioidea</taxon>
        <taxon>Ampullariidae</taxon>
        <taxon>Pomacea</taxon>
    </lineage>
</organism>
<feature type="domain" description="BZIP" evidence="9">
    <location>
        <begin position="27"/>
        <end position="90"/>
    </location>
</feature>
<feature type="coiled-coil region" evidence="7">
    <location>
        <begin position="41"/>
        <end position="86"/>
    </location>
</feature>
<keyword evidence="7" id="KW-0175">Coiled coil</keyword>
<keyword evidence="3" id="KW-0238">DNA-binding</keyword>